<reference evidence="2" key="1">
    <citation type="journal article" date="2019" name="Sci. Rep.">
        <title>Draft genome of Tanacetum cinerariifolium, the natural source of mosquito coil.</title>
        <authorList>
            <person name="Yamashiro T."/>
            <person name="Shiraishi A."/>
            <person name="Satake H."/>
            <person name="Nakayama K."/>
        </authorList>
    </citation>
    <scope>NUCLEOTIDE SEQUENCE</scope>
</reference>
<evidence type="ECO:0000313" key="2">
    <source>
        <dbReference type="EMBL" id="GEU73432.1"/>
    </source>
</evidence>
<protein>
    <submittedName>
        <fullName evidence="2">Protein argonaute 5</fullName>
    </submittedName>
</protein>
<accession>A0A6L2ML07</accession>
<dbReference type="EMBL" id="BKCJ010006688">
    <property type="protein sequence ID" value="GEU73432.1"/>
    <property type="molecule type" value="Genomic_DNA"/>
</dbReference>
<keyword evidence="1" id="KW-0732">Signal</keyword>
<sequence>MRNLSVGTSMLVASVLAAVSLPLVASSSKLIKPPARPGFSTVGRKVMITANHFLVQLSDKNTHQYDGAQLVASSSCVPVQQQTPMQYRLAQSMLHSHGVGHERGAQPVVVVPTDAMRNLSIGTSTPVASVPVQTQPLMQPTPKTTTTHTEAVSLPLGAQLVASSSCVPVQQQTPMQYRLAQSMLHSHGVGHERGAQPVVVVPTDAMRNLSIGTSTPVASVPVQTQPLMQPTPKTTTTHTEAVSLPLVPSSSKLIKPPARPGFGTVGRKVMITADHFLV</sequence>
<feature type="chain" id="PRO_5026976288" evidence="1">
    <location>
        <begin position="27"/>
        <end position="278"/>
    </location>
</feature>
<gene>
    <name evidence="2" type="ORF">Tci_045410</name>
</gene>
<evidence type="ECO:0000256" key="1">
    <source>
        <dbReference type="SAM" id="SignalP"/>
    </source>
</evidence>
<name>A0A6L2ML07_TANCI</name>
<comment type="caution">
    <text evidence="2">The sequence shown here is derived from an EMBL/GenBank/DDBJ whole genome shotgun (WGS) entry which is preliminary data.</text>
</comment>
<dbReference type="AlphaFoldDB" id="A0A6L2ML07"/>
<organism evidence="2">
    <name type="scientific">Tanacetum cinerariifolium</name>
    <name type="common">Dalmatian daisy</name>
    <name type="synonym">Chrysanthemum cinerariifolium</name>
    <dbReference type="NCBI Taxonomy" id="118510"/>
    <lineage>
        <taxon>Eukaryota</taxon>
        <taxon>Viridiplantae</taxon>
        <taxon>Streptophyta</taxon>
        <taxon>Embryophyta</taxon>
        <taxon>Tracheophyta</taxon>
        <taxon>Spermatophyta</taxon>
        <taxon>Magnoliopsida</taxon>
        <taxon>eudicotyledons</taxon>
        <taxon>Gunneridae</taxon>
        <taxon>Pentapetalae</taxon>
        <taxon>asterids</taxon>
        <taxon>campanulids</taxon>
        <taxon>Asterales</taxon>
        <taxon>Asteraceae</taxon>
        <taxon>Asteroideae</taxon>
        <taxon>Anthemideae</taxon>
        <taxon>Anthemidinae</taxon>
        <taxon>Tanacetum</taxon>
    </lineage>
</organism>
<feature type="signal peptide" evidence="1">
    <location>
        <begin position="1"/>
        <end position="26"/>
    </location>
</feature>
<proteinExistence type="predicted"/>